<protein>
    <submittedName>
        <fullName evidence="3">Glutamate carboxypeptidase 2-like</fullName>
    </submittedName>
</protein>
<accession>A0ABM1F708</accession>
<dbReference type="PANTHER" id="PTHR10404:SF46">
    <property type="entry name" value="VACUOLAR PROTEIN SORTING-ASSOCIATED PROTEIN 70"/>
    <property type="match status" value="1"/>
</dbReference>
<name>A0ABM1F708_PRICU</name>
<keyword evidence="2" id="KW-1185">Reference proteome</keyword>
<sequence>EFRTSEFHISFCDFAWTQLGTNKILGQFYNKAVPWPTHPPDGEGELVYVNYGRREDYDQLSLMNVSVNGTIVILRQGKIPAHSKVAYAEQAGALGVLLYGDPQQVAHNQSATWPRGVWLPGDGIRYGTLLKNFGDPETPGTPSYG</sequence>
<dbReference type="Gene3D" id="3.50.30.30">
    <property type="match status" value="1"/>
</dbReference>
<feature type="non-terminal residue" evidence="3">
    <location>
        <position position="1"/>
    </location>
</feature>
<feature type="domain" description="PA" evidence="1">
    <location>
        <begin position="43"/>
        <end position="127"/>
    </location>
</feature>
<evidence type="ECO:0000313" key="3">
    <source>
        <dbReference type="RefSeq" id="XP_014680229.1"/>
    </source>
</evidence>
<dbReference type="InterPro" id="IPR039373">
    <property type="entry name" value="Peptidase_M28B"/>
</dbReference>
<dbReference type="PANTHER" id="PTHR10404">
    <property type="entry name" value="N-ACETYLATED-ALPHA-LINKED ACIDIC DIPEPTIDASE"/>
    <property type="match status" value="1"/>
</dbReference>
<evidence type="ECO:0000313" key="2">
    <source>
        <dbReference type="Proteomes" id="UP000695022"/>
    </source>
</evidence>
<dbReference type="SUPFAM" id="SSF52025">
    <property type="entry name" value="PA domain"/>
    <property type="match status" value="1"/>
</dbReference>
<dbReference type="Pfam" id="PF02225">
    <property type="entry name" value="PA"/>
    <property type="match status" value="1"/>
</dbReference>
<dbReference type="GeneID" id="106820205"/>
<feature type="non-terminal residue" evidence="3">
    <location>
        <position position="145"/>
    </location>
</feature>
<proteinExistence type="predicted"/>
<gene>
    <name evidence="3" type="primary">LOC106820205</name>
</gene>
<organism evidence="2 3">
    <name type="scientific">Priapulus caudatus</name>
    <name type="common">Priapulid worm</name>
    <dbReference type="NCBI Taxonomy" id="37621"/>
    <lineage>
        <taxon>Eukaryota</taxon>
        <taxon>Metazoa</taxon>
        <taxon>Ecdysozoa</taxon>
        <taxon>Scalidophora</taxon>
        <taxon>Priapulida</taxon>
        <taxon>Priapulimorpha</taxon>
        <taxon>Priapulimorphida</taxon>
        <taxon>Priapulidae</taxon>
        <taxon>Priapulus</taxon>
    </lineage>
</organism>
<dbReference type="Proteomes" id="UP000695022">
    <property type="component" value="Unplaced"/>
</dbReference>
<dbReference type="RefSeq" id="XP_014680229.1">
    <property type="nucleotide sequence ID" value="XM_014824743.1"/>
</dbReference>
<reference evidence="3" key="1">
    <citation type="submission" date="2025-08" db="UniProtKB">
        <authorList>
            <consortium name="RefSeq"/>
        </authorList>
    </citation>
    <scope>IDENTIFICATION</scope>
</reference>
<evidence type="ECO:0000259" key="1">
    <source>
        <dbReference type="Pfam" id="PF02225"/>
    </source>
</evidence>
<dbReference type="InterPro" id="IPR003137">
    <property type="entry name" value="PA_domain"/>
</dbReference>
<dbReference type="InterPro" id="IPR046450">
    <property type="entry name" value="PA_dom_sf"/>
</dbReference>